<dbReference type="OrthoDB" id="9988768at2"/>
<proteinExistence type="predicted"/>
<dbReference type="EMBL" id="FRCY01000003">
    <property type="protein sequence ID" value="SHM78616.1"/>
    <property type="molecule type" value="Genomic_DNA"/>
</dbReference>
<dbReference type="Proteomes" id="UP000184513">
    <property type="component" value="Unassembled WGS sequence"/>
</dbReference>
<sequence length="73" mass="8652">MKTQDNKNRKEEDFEDNSFDKAQEEAQDGKGPKTRKKEPEKKGDEKSRDELMRAKEADKEWSSESDKFRRDNA</sequence>
<gene>
    <name evidence="2" type="ORF">SAMN04488057_103321</name>
</gene>
<dbReference type="AlphaFoldDB" id="A0A1M7LKU2"/>
<keyword evidence="3" id="KW-1185">Reference proteome</keyword>
<evidence type="ECO:0000313" key="2">
    <source>
        <dbReference type="EMBL" id="SHM78616.1"/>
    </source>
</evidence>
<evidence type="ECO:0000313" key="3">
    <source>
        <dbReference type="Proteomes" id="UP000184513"/>
    </source>
</evidence>
<organism evidence="2 3">
    <name type="scientific">Cyclobacterium lianum</name>
    <dbReference type="NCBI Taxonomy" id="388280"/>
    <lineage>
        <taxon>Bacteria</taxon>
        <taxon>Pseudomonadati</taxon>
        <taxon>Bacteroidota</taxon>
        <taxon>Cytophagia</taxon>
        <taxon>Cytophagales</taxon>
        <taxon>Cyclobacteriaceae</taxon>
        <taxon>Cyclobacterium</taxon>
    </lineage>
</organism>
<dbReference type="RefSeq" id="WP_073093749.1">
    <property type="nucleotide sequence ID" value="NZ_FRCY01000003.1"/>
</dbReference>
<reference evidence="2 3" key="1">
    <citation type="submission" date="2016-11" db="EMBL/GenBank/DDBJ databases">
        <authorList>
            <person name="Jaros S."/>
            <person name="Januszkiewicz K."/>
            <person name="Wedrychowicz H."/>
        </authorList>
    </citation>
    <scope>NUCLEOTIDE SEQUENCE [LARGE SCALE GENOMIC DNA]</scope>
    <source>
        <strain evidence="2 3">CGMCC 1.6102</strain>
    </source>
</reference>
<accession>A0A1M7LKU2</accession>
<evidence type="ECO:0000256" key="1">
    <source>
        <dbReference type="SAM" id="MobiDB-lite"/>
    </source>
</evidence>
<name>A0A1M7LKU2_9BACT</name>
<feature type="region of interest" description="Disordered" evidence="1">
    <location>
        <begin position="1"/>
        <end position="73"/>
    </location>
</feature>
<protein>
    <submittedName>
        <fullName evidence="2">Uncharacterized protein</fullName>
    </submittedName>
</protein>